<dbReference type="InterPro" id="IPR001611">
    <property type="entry name" value="Leu-rich_rpt"/>
</dbReference>
<organism evidence="5 6">
    <name type="scientific">Extremus antarcticus</name>
    <dbReference type="NCBI Taxonomy" id="702011"/>
    <lineage>
        <taxon>Eukaryota</taxon>
        <taxon>Fungi</taxon>
        <taxon>Dikarya</taxon>
        <taxon>Ascomycota</taxon>
        <taxon>Pezizomycotina</taxon>
        <taxon>Dothideomycetes</taxon>
        <taxon>Dothideomycetidae</taxon>
        <taxon>Mycosphaerellales</taxon>
        <taxon>Extremaceae</taxon>
        <taxon>Extremus</taxon>
    </lineage>
</organism>
<evidence type="ECO:0000256" key="3">
    <source>
        <dbReference type="ARBA" id="ARBA00022737"/>
    </source>
</evidence>
<sequence length="681" mass="75429">MTSDKLERLWTWARLSPRKKKVSRANSNFVIVTPSMGKSNKFDYTNRPNSGPNFGHIIGVAVQKEAEKVKKDAERHLQKARKQSVGGGGGDGGADIDSTRHLVDLKAPNKDLGDEGVCALADGLEIALKSSSNDASLALEDLNLSGNGITTLALARLAPIIELANCDLKTLNLAGNKIKVQTDEEAAQWEAFLRAFHSCYTLRRLDLSGNTELGSRALEILAHLHASEPAIDPVKPGGEASVLSLDEDGVTPIQTNLLPVYEEHGSHRGMTAAQFLKRRCGLRSLPYLTLHDIGLNDAGALWLSYVLQDHHYPVQLMDDLNATHAESAIKTYQQDIDSRGIDWTENMSAGKEGLHLLEKMEAIRQQIMLEGNTTTHRLLLLSECQNGAHEAAGRPIVERRMSHAIPRDRRVSIRSIRTNDGGEHEDSGLQSARCKIQRHIIAHDGANSVELWRAALKVFRASRMLLYIAPTTTQYSPDNSVLDDAYADTAEKVAPPADSPIDRSPRQLAQDKQDLQHSVTNARPSYASKAARHGSPELAITEATNSPSTPLRLQRPSTRKCAFSEGTDIDTVTEKLNVLIARPERFLRYQQTRIREAEAAGRSFRDGEAVGQMPVELVERIVRATMTGREWRVLSELQRGNAVQRGLDRGTLMEEKEWLRKDESAQVWWLLDSLNCLSYSE</sequence>
<dbReference type="GO" id="GO:0031267">
    <property type="term" value="F:small GTPase binding"/>
    <property type="evidence" value="ECO:0007669"/>
    <property type="project" value="TreeGrafter"/>
</dbReference>
<evidence type="ECO:0000256" key="1">
    <source>
        <dbReference type="ARBA" id="ARBA00022468"/>
    </source>
</evidence>
<evidence type="ECO:0000313" key="6">
    <source>
        <dbReference type="Proteomes" id="UP001271007"/>
    </source>
</evidence>
<dbReference type="InterPro" id="IPR027038">
    <property type="entry name" value="RanGap"/>
</dbReference>
<protein>
    <submittedName>
        <fullName evidence="5">Uncharacterized protein</fullName>
    </submittedName>
</protein>
<gene>
    <name evidence="5" type="ORF">LTR09_004768</name>
</gene>
<keyword evidence="6" id="KW-1185">Reference proteome</keyword>
<dbReference type="GO" id="GO:0006913">
    <property type="term" value="P:nucleocytoplasmic transport"/>
    <property type="evidence" value="ECO:0007669"/>
    <property type="project" value="TreeGrafter"/>
</dbReference>
<dbReference type="GO" id="GO:0005634">
    <property type="term" value="C:nucleus"/>
    <property type="evidence" value="ECO:0007669"/>
    <property type="project" value="TreeGrafter"/>
</dbReference>
<feature type="compositionally biased region" description="Basic and acidic residues" evidence="4">
    <location>
        <begin position="500"/>
        <end position="515"/>
    </location>
</feature>
<dbReference type="Proteomes" id="UP001271007">
    <property type="component" value="Unassembled WGS sequence"/>
</dbReference>
<dbReference type="InterPro" id="IPR032675">
    <property type="entry name" value="LRR_dom_sf"/>
</dbReference>
<dbReference type="GO" id="GO:0005096">
    <property type="term" value="F:GTPase activator activity"/>
    <property type="evidence" value="ECO:0007669"/>
    <property type="project" value="UniProtKB-KW"/>
</dbReference>
<dbReference type="GO" id="GO:0005829">
    <property type="term" value="C:cytosol"/>
    <property type="evidence" value="ECO:0007669"/>
    <property type="project" value="TreeGrafter"/>
</dbReference>
<evidence type="ECO:0000313" key="5">
    <source>
        <dbReference type="EMBL" id="KAK3053992.1"/>
    </source>
</evidence>
<name>A0AAJ0DHI2_9PEZI</name>
<dbReference type="Pfam" id="PF13516">
    <property type="entry name" value="LRR_6"/>
    <property type="match status" value="1"/>
</dbReference>
<dbReference type="GO" id="GO:0048471">
    <property type="term" value="C:perinuclear region of cytoplasm"/>
    <property type="evidence" value="ECO:0007669"/>
    <property type="project" value="TreeGrafter"/>
</dbReference>
<dbReference type="SUPFAM" id="SSF52047">
    <property type="entry name" value="RNI-like"/>
    <property type="match status" value="1"/>
</dbReference>
<keyword evidence="2" id="KW-0433">Leucine-rich repeat</keyword>
<evidence type="ECO:0000256" key="4">
    <source>
        <dbReference type="SAM" id="MobiDB-lite"/>
    </source>
</evidence>
<dbReference type="Gene3D" id="3.80.10.10">
    <property type="entry name" value="Ribonuclease Inhibitor"/>
    <property type="match status" value="1"/>
</dbReference>
<keyword evidence="3" id="KW-0677">Repeat</keyword>
<dbReference type="PANTHER" id="PTHR24113:SF12">
    <property type="entry name" value="RAN GTPASE-ACTIVATING PROTEIN 1"/>
    <property type="match status" value="1"/>
</dbReference>
<feature type="region of interest" description="Disordered" evidence="4">
    <location>
        <begin position="69"/>
        <end position="94"/>
    </location>
</feature>
<keyword evidence="1" id="KW-0343">GTPase activation</keyword>
<evidence type="ECO:0000256" key="2">
    <source>
        <dbReference type="ARBA" id="ARBA00022614"/>
    </source>
</evidence>
<dbReference type="AlphaFoldDB" id="A0AAJ0DHI2"/>
<proteinExistence type="predicted"/>
<feature type="compositionally biased region" description="Polar residues" evidence="4">
    <location>
        <begin position="542"/>
        <end position="551"/>
    </location>
</feature>
<comment type="caution">
    <text evidence="5">The sequence shown here is derived from an EMBL/GenBank/DDBJ whole genome shotgun (WGS) entry which is preliminary data.</text>
</comment>
<accession>A0AAJ0DHI2</accession>
<feature type="region of interest" description="Disordered" evidence="4">
    <location>
        <begin position="493"/>
        <end position="559"/>
    </location>
</feature>
<reference evidence="5" key="1">
    <citation type="submission" date="2023-04" db="EMBL/GenBank/DDBJ databases">
        <title>Black Yeasts Isolated from many extreme environments.</title>
        <authorList>
            <person name="Coleine C."/>
            <person name="Stajich J.E."/>
            <person name="Selbmann L."/>
        </authorList>
    </citation>
    <scope>NUCLEOTIDE SEQUENCE</scope>
    <source>
        <strain evidence="5">CCFEE 5312</strain>
    </source>
</reference>
<dbReference type="EMBL" id="JAWDJX010000013">
    <property type="protein sequence ID" value="KAK3053992.1"/>
    <property type="molecule type" value="Genomic_DNA"/>
</dbReference>
<dbReference type="PANTHER" id="PTHR24113">
    <property type="entry name" value="RAN GTPASE-ACTIVATING PROTEIN 1"/>
    <property type="match status" value="1"/>
</dbReference>